<organism evidence="3 4">
    <name type="scientific">Apodemus speciosus</name>
    <name type="common">Large Japanese field mouse</name>
    <dbReference type="NCBI Taxonomy" id="105296"/>
    <lineage>
        <taxon>Eukaryota</taxon>
        <taxon>Metazoa</taxon>
        <taxon>Chordata</taxon>
        <taxon>Craniata</taxon>
        <taxon>Vertebrata</taxon>
        <taxon>Euteleostomi</taxon>
        <taxon>Mammalia</taxon>
        <taxon>Eutheria</taxon>
        <taxon>Euarchontoglires</taxon>
        <taxon>Glires</taxon>
        <taxon>Rodentia</taxon>
        <taxon>Myomorpha</taxon>
        <taxon>Muroidea</taxon>
        <taxon>Muridae</taxon>
        <taxon>Murinae</taxon>
        <taxon>Apodemus</taxon>
    </lineage>
</organism>
<name>A0ABQ0FLB2_APOSI</name>
<evidence type="ECO:0000256" key="2">
    <source>
        <dbReference type="SAM" id="MobiDB-lite"/>
    </source>
</evidence>
<sequence length="604" mass="68792">MLALESEFFNSPPRKTVRFGGTVAEVLLKYKKGETNDLELLKNQLSDPDIKVCTYPGCSGTHYVDQASPNEILLPLHTLTDDQIINWLLEFRSSVMYLTKDFEQLINIILTRVIVKEGGIDVSDSDDEDDNLPANFDTCHRALQIITRYVPSTPWFLMPILVDKFPFVRKSERTLECYVHNLLRISLYFPTLRREILELIIEKLLKLDVSVSRQDIEDAEEAAAQTGGGTDATEGLFNMDEDEDTDPEKKAHQERPSQMAHPTAERLDILLSLLLSYIEDVCRVHGKIDNNKTKDLYRDLISIFDKLVLPTYASCHVQFFMFFLCSFKLGICRSIFGTSLEKVQDPNNPAIIRQAAANYIGSFLARAKFIPLITVKSCLDLLVNWLHMYLNNQDSGTKAFCDIALHGPFYSACQAVFYTFVFRHKQLCLQYLQSLNFERIVLSQLNPLKTCLPSVVDFFAAVTNKYQLVFCYTIMERNSRQMLPVIRSTAGGDSVQTCTNPLDTFFPFDPCVLKRSKKFIDPIYQIWEDMSTEELQEFKKSTKKELVDDEDDDFLKGEVPQSDTVTGLTPSSFDTHFRSPSSSVGSPPVLYIADQSPLLSRICD</sequence>
<dbReference type="PANTHER" id="PTHR12790:SF0">
    <property type="entry name" value="RNA POLYMERASE I-SPECIFIC TRANSCRIPTION INITIATION FACTOR RRN3-RELATED"/>
    <property type="match status" value="1"/>
</dbReference>
<reference evidence="3 4" key="1">
    <citation type="submission" date="2024-08" db="EMBL/GenBank/DDBJ databases">
        <title>The draft genome of Apodemus speciosus.</title>
        <authorList>
            <person name="Nabeshima K."/>
            <person name="Suzuki S."/>
            <person name="Onuma M."/>
        </authorList>
    </citation>
    <scope>NUCLEOTIDE SEQUENCE [LARGE SCALE GENOMIC DNA]</scope>
    <source>
        <strain evidence="3">IB14-021</strain>
    </source>
</reference>
<dbReference type="GO" id="GO:0003743">
    <property type="term" value="F:translation initiation factor activity"/>
    <property type="evidence" value="ECO:0007669"/>
    <property type="project" value="UniProtKB-KW"/>
</dbReference>
<dbReference type="InterPro" id="IPR007991">
    <property type="entry name" value="RNA_pol_I_trans_ini_fac_RRN3"/>
</dbReference>
<accession>A0ABQ0FLB2</accession>
<feature type="compositionally biased region" description="Polar residues" evidence="2">
    <location>
        <begin position="561"/>
        <end position="574"/>
    </location>
</feature>
<dbReference type="Proteomes" id="UP001623349">
    <property type="component" value="Unassembled WGS sequence"/>
</dbReference>
<proteinExistence type="inferred from homology"/>
<keyword evidence="3" id="KW-0648">Protein biosynthesis</keyword>
<evidence type="ECO:0000313" key="3">
    <source>
        <dbReference type="EMBL" id="GAB1300019.1"/>
    </source>
</evidence>
<keyword evidence="3" id="KW-0396">Initiation factor</keyword>
<protein>
    <submittedName>
        <fullName evidence="3">RNA polymerase I-specific transcription initiation factor RRN3</fullName>
    </submittedName>
</protein>
<feature type="region of interest" description="Disordered" evidence="2">
    <location>
        <begin position="553"/>
        <end position="585"/>
    </location>
</feature>
<comment type="similarity">
    <text evidence="1">Belongs to the RRN3 family.</text>
</comment>
<keyword evidence="4" id="KW-1185">Reference proteome</keyword>
<dbReference type="Pfam" id="PF05327">
    <property type="entry name" value="RRN3"/>
    <property type="match status" value="1"/>
</dbReference>
<comment type="caution">
    <text evidence="3">The sequence shown here is derived from an EMBL/GenBank/DDBJ whole genome shotgun (WGS) entry which is preliminary data.</text>
</comment>
<gene>
    <name evidence="3" type="ORF">APTSU1_001525700</name>
</gene>
<evidence type="ECO:0000313" key="4">
    <source>
        <dbReference type="Proteomes" id="UP001623349"/>
    </source>
</evidence>
<evidence type="ECO:0000256" key="1">
    <source>
        <dbReference type="ARBA" id="ARBA00010098"/>
    </source>
</evidence>
<dbReference type="PANTHER" id="PTHR12790">
    <property type="entry name" value="TRANSCRIPTION INITIATION FACTOR IA RRN3"/>
    <property type="match status" value="1"/>
</dbReference>
<feature type="region of interest" description="Disordered" evidence="2">
    <location>
        <begin position="220"/>
        <end position="261"/>
    </location>
</feature>
<dbReference type="EMBL" id="BAAFST010000016">
    <property type="protein sequence ID" value="GAB1300019.1"/>
    <property type="molecule type" value="Genomic_DNA"/>
</dbReference>